<dbReference type="Gene3D" id="3.30.40.10">
    <property type="entry name" value="Zinc/RING finger domain, C3HC4 (zinc finger)"/>
    <property type="match status" value="1"/>
</dbReference>
<keyword evidence="2 4" id="KW-0863">Zinc-finger</keyword>
<feature type="domain" description="TRAF-type" evidence="6">
    <location>
        <begin position="245"/>
        <end position="301"/>
    </location>
</feature>
<dbReference type="InterPro" id="IPR013083">
    <property type="entry name" value="Znf_RING/FYVE/PHD"/>
</dbReference>
<evidence type="ECO:0000256" key="1">
    <source>
        <dbReference type="ARBA" id="ARBA00022723"/>
    </source>
</evidence>
<dbReference type="Pfam" id="PF02176">
    <property type="entry name" value="zf-TRAF"/>
    <property type="match status" value="1"/>
</dbReference>
<keyword evidence="8" id="KW-1185">Reference proteome</keyword>
<dbReference type="SUPFAM" id="SSF49599">
    <property type="entry name" value="TRAF domain-like"/>
    <property type="match status" value="1"/>
</dbReference>
<keyword evidence="3 4" id="KW-0862">Zinc</keyword>
<evidence type="ECO:0000256" key="2">
    <source>
        <dbReference type="ARBA" id="ARBA00022771"/>
    </source>
</evidence>
<sequence>MRCLHASRSGAPSARLFFSPEKLAVKEILGFGAAMDAPESDPCPVKENVPLFSCDQFDKAVARKISQMLLFGLSTACVDNTTGLFKGPASVAVVIRKEMVDYLKQRSQAYIAEATIQGGANATSVDEFLEGPTEVVSVLIDEFVGTKRNLFSRVSGWLSSEGREEKIDDFVQEMETNVFWPIDRREAVAAILIQNVDLRNVFHCSIKFDSAEQLAEHKSQCGYRTLNCMNNGCKAKFSAMHAEKHDLECPFKIIPCEQMCSEMIMRREMDKHCITVCAMKLVNCPFFQVGCESAFPQCNLEKHCSEFLQSHLLYVLGVIHKQEASMEELRMRVQLLEKSHSINELSEALDVRSLTLAIKEQEAKMRKLERNVSKIQNQQELIKNTK</sequence>
<dbReference type="Proteomes" id="UP000734854">
    <property type="component" value="Unassembled WGS sequence"/>
</dbReference>
<dbReference type="PANTHER" id="PTHR10131">
    <property type="entry name" value="TNF RECEPTOR ASSOCIATED FACTOR"/>
    <property type="match status" value="1"/>
</dbReference>
<protein>
    <recommendedName>
        <fullName evidence="6">TRAF-type domain-containing protein</fullName>
    </recommendedName>
</protein>
<proteinExistence type="predicted"/>
<keyword evidence="5" id="KW-0175">Coiled coil</keyword>
<evidence type="ECO:0000256" key="4">
    <source>
        <dbReference type="PROSITE-ProRule" id="PRU00207"/>
    </source>
</evidence>
<dbReference type="AlphaFoldDB" id="A0A8J5FEC1"/>
<keyword evidence="1 4" id="KW-0479">Metal-binding</keyword>
<evidence type="ECO:0000259" key="6">
    <source>
        <dbReference type="PROSITE" id="PS50145"/>
    </source>
</evidence>
<feature type="zinc finger region" description="TRAF-type" evidence="4">
    <location>
        <begin position="245"/>
        <end position="301"/>
    </location>
</feature>
<reference evidence="7 8" key="1">
    <citation type="submission" date="2020-08" db="EMBL/GenBank/DDBJ databases">
        <title>Plant Genome Project.</title>
        <authorList>
            <person name="Zhang R.-G."/>
        </authorList>
    </citation>
    <scope>NUCLEOTIDE SEQUENCE [LARGE SCALE GENOMIC DNA]</scope>
    <source>
        <tissue evidence="7">Rhizome</tissue>
    </source>
</reference>
<evidence type="ECO:0000256" key="5">
    <source>
        <dbReference type="SAM" id="Coils"/>
    </source>
</evidence>
<dbReference type="EMBL" id="JACMSC010000015">
    <property type="protein sequence ID" value="KAG6486091.1"/>
    <property type="molecule type" value="Genomic_DNA"/>
</dbReference>
<feature type="coiled-coil region" evidence="5">
    <location>
        <begin position="319"/>
        <end position="385"/>
    </location>
</feature>
<evidence type="ECO:0000313" key="7">
    <source>
        <dbReference type="EMBL" id="KAG6486091.1"/>
    </source>
</evidence>
<dbReference type="InterPro" id="IPR001293">
    <property type="entry name" value="Znf_TRAF"/>
</dbReference>
<dbReference type="PANTHER" id="PTHR10131:SF162">
    <property type="entry name" value="(WILD MALAYSIAN BANANA) HYPOTHETICAL PROTEIN"/>
    <property type="match status" value="1"/>
</dbReference>
<accession>A0A8J5FEC1</accession>
<evidence type="ECO:0000256" key="3">
    <source>
        <dbReference type="ARBA" id="ARBA00022833"/>
    </source>
</evidence>
<name>A0A8J5FEC1_ZINOF</name>
<dbReference type="GO" id="GO:0008270">
    <property type="term" value="F:zinc ion binding"/>
    <property type="evidence" value="ECO:0007669"/>
    <property type="project" value="UniProtKB-KW"/>
</dbReference>
<gene>
    <name evidence="7" type="ORF">ZIOFF_054661</name>
</gene>
<dbReference type="PROSITE" id="PS50145">
    <property type="entry name" value="ZF_TRAF"/>
    <property type="match status" value="1"/>
</dbReference>
<organism evidence="7 8">
    <name type="scientific">Zingiber officinale</name>
    <name type="common">Ginger</name>
    <name type="synonym">Amomum zingiber</name>
    <dbReference type="NCBI Taxonomy" id="94328"/>
    <lineage>
        <taxon>Eukaryota</taxon>
        <taxon>Viridiplantae</taxon>
        <taxon>Streptophyta</taxon>
        <taxon>Embryophyta</taxon>
        <taxon>Tracheophyta</taxon>
        <taxon>Spermatophyta</taxon>
        <taxon>Magnoliopsida</taxon>
        <taxon>Liliopsida</taxon>
        <taxon>Zingiberales</taxon>
        <taxon>Zingiberaceae</taxon>
        <taxon>Zingiber</taxon>
    </lineage>
</organism>
<evidence type="ECO:0000313" key="8">
    <source>
        <dbReference type="Proteomes" id="UP000734854"/>
    </source>
</evidence>
<comment type="caution">
    <text evidence="7">The sequence shown here is derived from an EMBL/GenBank/DDBJ whole genome shotgun (WGS) entry which is preliminary data.</text>
</comment>